<feature type="domain" description="GST N-terminal" evidence="2">
    <location>
        <begin position="88"/>
        <end position="169"/>
    </location>
</feature>
<dbReference type="Gene3D" id="3.30.560.10">
    <property type="entry name" value="Glucose Oxidase, domain 3"/>
    <property type="match status" value="1"/>
</dbReference>
<dbReference type="SFLD" id="SFLDS00019">
    <property type="entry name" value="Glutathione_Transferase_(cytos"/>
    <property type="match status" value="1"/>
</dbReference>
<evidence type="ECO:0000313" key="5">
    <source>
        <dbReference type="Proteomes" id="UP000606974"/>
    </source>
</evidence>
<sequence>MAPVLIGPEYFPGGNQTDSKLLALIRKGLNKVWHASCTNKMGKADDKMAVIDSSAKVFGVNKLRVVDASAFPVLPPGHPMSTVYALAEKTADKIKAEAGIARYLAVLLEELSLPYETIFKEFDELKKEPYLSANPNGRVPAIEDPNTGLVLAESGAIIQYLVETYDKSGSLTYTTAPEKYQLYQWLHFQMSGQGPYFGQKAWFSNYHAEKVPSAEARYEAEIKRVLGVIEAHLKKTGGKYLVGENARTPIWPGSRGIVFWAGWCRS</sequence>
<evidence type="ECO:0008006" key="6">
    <source>
        <dbReference type="Google" id="ProtNLM"/>
    </source>
</evidence>
<dbReference type="InterPro" id="IPR036249">
    <property type="entry name" value="Thioredoxin-like_sf"/>
</dbReference>
<protein>
    <recommendedName>
        <fullName evidence="6">GST N-terminal domain-containing protein</fullName>
    </recommendedName>
</protein>
<evidence type="ECO:0000313" key="4">
    <source>
        <dbReference type="EMBL" id="KAF7505219.1"/>
    </source>
</evidence>
<dbReference type="SFLD" id="SFLDG00358">
    <property type="entry name" value="Main_(cytGST)"/>
    <property type="match status" value="1"/>
</dbReference>
<dbReference type="Pfam" id="PF02798">
    <property type="entry name" value="GST_N"/>
    <property type="match status" value="1"/>
</dbReference>
<dbReference type="AlphaFoldDB" id="A0A8H7AD08"/>
<dbReference type="PROSITE" id="PS50404">
    <property type="entry name" value="GST_NTER"/>
    <property type="match status" value="1"/>
</dbReference>
<dbReference type="GO" id="GO:0016614">
    <property type="term" value="F:oxidoreductase activity, acting on CH-OH group of donors"/>
    <property type="evidence" value="ECO:0007669"/>
    <property type="project" value="InterPro"/>
</dbReference>
<dbReference type="InterPro" id="IPR004045">
    <property type="entry name" value="Glutathione_S-Trfase_N"/>
</dbReference>
<comment type="similarity">
    <text evidence="1">Belongs to the GST superfamily.</text>
</comment>
<dbReference type="PROSITE" id="PS50405">
    <property type="entry name" value="GST_CTER"/>
    <property type="match status" value="1"/>
</dbReference>
<dbReference type="Gene3D" id="1.20.1050.130">
    <property type="match status" value="1"/>
</dbReference>
<feature type="domain" description="GST C-terminal" evidence="3">
    <location>
        <begin position="175"/>
        <end position="266"/>
    </location>
</feature>
<dbReference type="Gene3D" id="3.50.50.60">
    <property type="entry name" value="FAD/NAD(P)-binding domain"/>
    <property type="match status" value="1"/>
</dbReference>
<dbReference type="InterPro" id="IPR007867">
    <property type="entry name" value="GMC_OxRtase_C"/>
</dbReference>
<comment type="caution">
    <text evidence="4">The sequence shown here is derived from an EMBL/GenBank/DDBJ whole genome shotgun (WGS) entry which is preliminary data.</text>
</comment>
<accession>A0A8H7AD08</accession>
<proteinExistence type="inferred from homology"/>
<evidence type="ECO:0000259" key="3">
    <source>
        <dbReference type="PROSITE" id="PS50405"/>
    </source>
</evidence>
<reference evidence="4" key="1">
    <citation type="submission" date="2020-02" db="EMBL/GenBank/DDBJ databases">
        <authorList>
            <person name="Palmer J.M."/>
        </authorList>
    </citation>
    <scope>NUCLEOTIDE SEQUENCE</scope>
    <source>
        <strain evidence="4">EPUS1.4</strain>
        <tissue evidence="4">Thallus</tissue>
    </source>
</reference>
<keyword evidence="5" id="KW-1185">Reference proteome</keyword>
<dbReference type="PANTHER" id="PTHR44051">
    <property type="entry name" value="GLUTATHIONE S-TRANSFERASE-RELATED"/>
    <property type="match status" value="1"/>
</dbReference>
<dbReference type="SUPFAM" id="SSF47616">
    <property type="entry name" value="GST C-terminal domain-like"/>
    <property type="match status" value="1"/>
</dbReference>
<dbReference type="InterPro" id="IPR036188">
    <property type="entry name" value="FAD/NAD-bd_sf"/>
</dbReference>
<dbReference type="PANTHER" id="PTHR44051:SF3">
    <property type="entry name" value="TRANSCRIPTIONAL REGULATOR URE2"/>
    <property type="match status" value="1"/>
</dbReference>
<evidence type="ECO:0000259" key="2">
    <source>
        <dbReference type="PROSITE" id="PS50404"/>
    </source>
</evidence>
<dbReference type="InterPro" id="IPR040079">
    <property type="entry name" value="Glutathione_S-Trfase"/>
</dbReference>
<evidence type="ECO:0000256" key="1">
    <source>
        <dbReference type="ARBA" id="ARBA00007409"/>
    </source>
</evidence>
<dbReference type="InterPro" id="IPR036282">
    <property type="entry name" value="Glutathione-S-Trfase_C_sf"/>
</dbReference>
<dbReference type="Proteomes" id="UP000606974">
    <property type="component" value="Unassembled WGS sequence"/>
</dbReference>
<dbReference type="InterPro" id="IPR010987">
    <property type="entry name" value="Glutathione-S-Trfase_C-like"/>
</dbReference>
<dbReference type="Pfam" id="PF05199">
    <property type="entry name" value="GMC_oxred_C"/>
    <property type="match status" value="1"/>
</dbReference>
<name>A0A8H7AD08_9EURO</name>
<dbReference type="OrthoDB" id="422574at2759"/>
<organism evidence="4 5">
    <name type="scientific">Endocarpon pusillum</name>
    <dbReference type="NCBI Taxonomy" id="364733"/>
    <lineage>
        <taxon>Eukaryota</taxon>
        <taxon>Fungi</taxon>
        <taxon>Dikarya</taxon>
        <taxon>Ascomycota</taxon>
        <taxon>Pezizomycotina</taxon>
        <taxon>Eurotiomycetes</taxon>
        <taxon>Chaetothyriomycetidae</taxon>
        <taxon>Verrucariales</taxon>
        <taxon>Verrucariaceae</taxon>
        <taxon>Endocarpon</taxon>
    </lineage>
</organism>
<gene>
    <name evidence="4" type="ORF">GJ744_001148</name>
</gene>
<dbReference type="SUPFAM" id="SSF52833">
    <property type="entry name" value="Thioredoxin-like"/>
    <property type="match status" value="1"/>
</dbReference>
<dbReference type="SUPFAM" id="SSF51905">
    <property type="entry name" value="FAD/NAD(P)-binding domain"/>
    <property type="match status" value="1"/>
</dbReference>
<dbReference type="EMBL" id="JAACFV010000115">
    <property type="protein sequence ID" value="KAF7505219.1"/>
    <property type="molecule type" value="Genomic_DNA"/>
</dbReference>